<keyword evidence="1" id="KW-0614">Plasmid</keyword>
<protein>
    <submittedName>
        <fullName evidence="1">Uncharacterized protein</fullName>
    </submittedName>
</protein>
<dbReference type="Proteomes" id="UP000002154">
    <property type="component" value="Plasmid pBWB403"/>
</dbReference>
<dbReference type="AlphaFoldDB" id="A9VVM6"/>
<proteinExistence type="predicted"/>
<dbReference type="KEGG" id="bwe:BcerKBAB4_5347"/>
<gene>
    <name evidence="1" type="ordered locus">BcerKBAB4_5347</name>
</gene>
<reference evidence="1 2" key="1">
    <citation type="journal article" date="2008" name="Chem. Biol. Interact.">
        <title>Extending the Bacillus cereus group genomics to putative food-borne pathogens of different toxicity.</title>
        <authorList>
            <person name="Lapidus A."/>
            <person name="Goltsman E."/>
            <person name="Auger S."/>
            <person name="Galleron N."/>
            <person name="Segurens B."/>
            <person name="Dossat C."/>
            <person name="Land M.L."/>
            <person name="Broussolle V."/>
            <person name="Brillard J."/>
            <person name="Guinebretiere M.H."/>
            <person name="Sanchis V."/>
            <person name="Nguen-The C."/>
            <person name="Lereclus D."/>
            <person name="Richardson P."/>
            <person name="Wincker P."/>
            <person name="Weissenbach J."/>
            <person name="Ehrlich S.D."/>
            <person name="Sorokin A."/>
        </authorList>
    </citation>
    <scope>NUCLEOTIDE SEQUENCE [LARGE SCALE GENOMIC DNA]</scope>
    <source>
        <strain evidence="2">KBAB4</strain>
        <plasmid evidence="1 2">pBWB403</plasmid>
    </source>
</reference>
<name>A9VVM6_BACMK</name>
<dbReference type="RefSeq" id="WP_012260078.1">
    <property type="nucleotide sequence ID" value="NC_010182.1"/>
</dbReference>
<dbReference type="EMBL" id="CP000906">
    <property type="protein sequence ID" value="ABY46841.1"/>
    <property type="molecule type" value="Genomic_DNA"/>
</dbReference>
<evidence type="ECO:0000313" key="1">
    <source>
        <dbReference type="EMBL" id="ABY46841.1"/>
    </source>
</evidence>
<geneLocation type="plasmid" evidence="1 2">
    <name>pBWB403</name>
</geneLocation>
<dbReference type="HOGENOM" id="CLU_2551422_0_0_9"/>
<accession>A9VVM6</accession>
<sequence length="82" mass="9664">MARPITLEVGDRVAIQWMFGRATHTYDVRLNPINGRVFLMRADGYYSYWHDRVFTAGALLQEIHKDHGLIVRNYLIMKKMPK</sequence>
<organism evidence="1 2">
    <name type="scientific">Bacillus mycoides (strain KBAB4)</name>
    <name type="common">Bacillus weihenstephanensis</name>
    <dbReference type="NCBI Taxonomy" id="315730"/>
    <lineage>
        <taxon>Bacteria</taxon>
        <taxon>Bacillati</taxon>
        <taxon>Bacillota</taxon>
        <taxon>Bacilli</taxon>
        <taxon>Bacillales</taxon>
        <taxon>Bacillaceae</taxon>
        <taxon>Bacillus</taxon>
        <taxon>Bacillus cereus group</taxon>
    </lineage>
</organism>
<evidence type="ECO:0000313" key="2">
    <source>
        <dbReference type="Proteomes" id="UP000002154"/>
    </source>
</evidence>